<gene>
    <name evidence="1" type="ORF">TNIN_493781</name>
</gene>
<sequence>MERFGKRPRAIHCLYRSQTKTRTALYDPMSHTESFLILPFYRNLGRKLIAIRSKEGRSKRVSQRESAIDSAKAREIRLNQFSPDTKAVPTFVEEMSASPYLSSHHPGTFPFSHSA</sequence>
<protein>
    <submittedName>
        <fullName evidence="1">Uncharacterized protein</fullName>
    </submittedName>
</protein>
<name>A0A8X6WYW5_9ARAC</name>
<proteinExistence type="predicted"/>
<dbReference type="EMBL" id="BMAV01003568">
    <property type="protein sequence ID" value="GFY43255.1"/>
    <property type="molecule type" value="Genomic_DNA"/>
</dbReference>
<organism evidence="1 2">
    <name type="scientific">Trichonephila inaurata madagascariensis</name>
    <dbReference type="NCBI Taxonomy" id="2747483"/>
    <lineage>
        <taxon>Eukaryota</taxon>
        <taxon>Metazoa</taxon>
        <taxon>Ecdysozoa</taxon>
        <taxon>Arthropoda</taxon>
        <taxon>Chelicerata</taxon>
        <taxon>Arachnida</taxon>
        <taxon>Araneae</taxon>
        <taxon>Araneomorphae</taxon>
        <taxon>Entelegynae</taxon>
        <taxon>Araneoidea</taxon>
        <taxon>Nephilidae</taxon>
        <taxon>Trichonephila</taxon>
        <taxon>Trichonephila inaurata</taxon>
    </lineage>
</organism>
<comment type="caution">
    <text evidence="1">The sequence shown here is derived from an EMBL/GenBank/DDBJ whole genome shotgun (WGS) entry which is preliminary data.</text>
</comment>
<evidence type="ECO:0000313" key="1">
    <source>
        <dbReference type="EMBL" id="GFY43255.1"/>
    </source>
</evidence>
<accession>A0A8X6WYW5</accession>
<dbReference type="Proteomes" id="UP000886998">
    <property type="component" value="Unassembled WGS sequence"/>
</dbReference>
<reference evidence="1" key="1">
    <citation type="submission" date="2020-08" db="EMBL/GenBank/DDBJ databases">
        <title>Multicomponent nature underlies the extraordinary mechanical properties of spider dragline silk.</title>
        <authorList>
            <person name="Kono N."/>
            <person name="Nakamura H."/>
            <person name="Mori M."/>
            <person name="Yoshida Y."/>
            <person name="Ohtoshi R."/>
            <person name="Malay A.D."/>
            <person name="Moran D.A.P."/>
            <person name="Tomita M."/>
            <person name="Numata K."/>
            <person name="Arakawa K."/>
        </authorList>
    </citation>
    <scope>NUCLEOTIDE SEQUENCE</scope>
</reference>
<keyword evidence="2" id="KW-1185">Reference proteome</keyword>
<evidence type="ECO:0000313" key="2">
    <source>
        <dbReference type="Proteomes" id="UP000886998"/>
    </source>
</evidence>
<dbReference type="AlphaFoldDB" id="A0A8X6WYW5"/>